<keyword evidence="1" id="KW-0132">Cell division</keyword>
<dbReference type="FunFam" id="1.10.472.10:FF:000006">
    <property type="entry name" value="Cyclin I"/>
    <property type="match status" value="1"/>
</dbReference>
<sequence length="262" mass="30154">IDLLFALFEPEMSRRGKRRSRLVPDAINIKQIAYELEKALILEHKYKSNLLIANTDQKPGEVTLTARDTAVQSIRFLKFWLHLPSEVFFTAVGLLDRFLTKMKVQERFLACVSVSCLYTAAEIHKCNVNATHLLNLSQTKCSIKDMQRMCDIIRKKLDVESREQPITVYSYLNLVLRILDCLSLQLNLKSSAPKLLQKKVLRRRLEVIMTNHQCASERAPVIALALLQHEIHQFMAVESPRVEILKLLARLNELQCVCMVTP</sequence>
<evidence type="ECO:0000313" key="6">
    <source>
        <dbReference type="Proteomes" id="UP000051574"/>
    </source>
</evidence>
<dbReference type="Pfam" id="PF00134">
    <property type="entry name" value="Cyclin_N"/>
    <property type="match status" value="1"/>
</dbReference>
<dbReference type="Proteomes" id="UP000051574">
    <property type="component" value="Unassembled WGS sequence"/>
</dbReference>
<protein>
    <recommendedName>
        <fullName evidence="4">Cyclin N-terminal domain-containing protein</fullName>
    </recommendedName>
</protein>
<organism evidence="5 6">
    <name type="scientific">Oryctes borbonicus</name>
    <dbReference type="NCBI Taxonomy" id="1629725"/>
    <lineage>
        <taxon>Eukaryota</taxon>
        <taxon>Metazoa</taxon>
        <taxon>Ecdysozoa</taxon>
        <taxon>Arthropoda</taxon>
        <taxon>Hexapoda</taxon>
        <taxon>Insecta</taxon>
        <taxon>Pterygota</taxon>
        <taxon>Neoptera</taxon>
        <taxon>Endopterygota</taxon>
        <taxon>Coleoptera</taxon>
        <taxon>Polyphaga</taxon>
        <taxon>Scarabaeiformia</taxon>
        <taxon>Scarabaeidae</taxon>
        <taxon>Dynastinae</taxon>
        <taxon>Oryctes</taxon>
    </lineage>
</organism>
<keyword evidence="2" id="KW-0195">Cyclin</keyword>
<proteinExistence type="predicted"/>
<evidence type="ECO:0000313" key="5">
    <source>
        <dbReference type="EMBL" id="KRT81260.1"/>
    </source>
</evidence>
<dbReference type="PROSITE" id="PS00292">
    <property type="entry name" value="CYCLINS"/>
    <property type="match status" value="1"/>
</dbReference>
<gene>
    <name evidence="5" type="ORF">AMK59_5555</name>
</gene>
<dbReference type="InterPro" id="IPR036915">
    <property type="entry name" value="Cyclin-like_sf"/>
</dbReference>
<name>A0A0T6B1K8_9SCAR</name>
<feature type="non-terminal residue" evidence="5">
    <location>
        <position position="1"/>
    </location>
</feature>
<accession>A0A0T6B1K8</accession>
<evidence type="ECO:0000256" key="1">
    <source>
        <dbReference type="ARBA" id="ARBA00022618"/>
    </source>
</evidence>
<reference evidence="5 6" key="1">
    <citation type="submission" date="2015-09" db="EMBL/GenBank/DDBJ databases">
        <title>Draft genome of the scarab beetle Oryctes borbonicus.</title>
        <authorList>
            <person name="Meyer J.M."/>
            <person name="Markov G.V."/>
            <person name="Baskaran P."/>
            <person name="Herrmann M."/>
            <person name="Sommer R.J."/>
            <person name="Roedelsperger C."/>
        </authorList>
    </citation>
    <scope>NUCLEOTIDE SEQUENCE [LARGE SCALE GENOMIC DNA]</scope>
    <source>
        <strain evidence="5">OB123</strain>
        <tissue evidence="5">Whole animal</tissue>
    </source>
</reference>
<dbReference type="GO" id="GO:0000278">
    <property type="term" value="P:mitotic cell cycle"/>
    <property type="evidence" value="ECO:0007669"/>
    <property type="project" value="UniProtKB-ARBA"/>
</dbReference>
<dbReference type="GO" id="GO:0051301">
    <property type="term" value="P:cell division"/>
    <property type="evidence" value="ECO:0007669"/>
    <property type="project" value="UniProtKB-KW"/>
</dbReference>
<keyword evidence="6" id="KW-1185">Reference proteome</keyword>
<dbReference type="InterPro" id="IPR048258">
    <property type="entry name" value="Cyclins_cyclin-box"/>
</dbReference>
<feature type="domain" description="Cyclin N-terminal" evidence="4">
    <location>
        <begin position="56"/>
        <end position="158"/>
    </location>
</feature>
<evidence type="ECO:0000256" key="2">
    <source>
        <dbReference type="ARBA" id="ARBA00023127"/>
    </source>
</evidence>
<dbReference type="OrthoDB" id="769138at2759"/>
<dbReference type="SUPFAM" id="SSF47954">
    <property type="entry name" value="Cyclin-like"/>
    <property type="match status" value="1"/>
</dbReference>
<evidence type="ECO:0000256" key="3">
    <source>
        <dbReference type="ARBA" id="ARBA00023306"/>
    </source>
</evidence>
<dbReference type="EMBL" id="LJIG01016218">
    <property type="protein sequence ID" value="KRT81260.1"/>
    <property type="molecule type" value="Genomic_DNA"/>
</dbReference>
<dbReference type="AlphaFoldDB" id="A0A0T6B1K8"/>
<feature type="non-terminal residue" evidence="5">
    <location>
        <position position="262"/>
    </location>
</feature>
<comment type="caution">
    <text evidence="5">The sequence shown here is derived from an EMBL/GenBank/DDBJ whole genome shotgun (WGS) entry which is preliminary data.</text>
</comment>
<dbReference type="Gene3D" id="1.10.472.10">
    <property type="entry name" value="Cyclin-like"/>
    <property type="match status" value="1"/>
</dbReference>
<keyword evidence="3" id="KW-0131">Cell cycle</keyword>
<evidence type="ECO:0000259" key="4">
    <source>
        <dbReference type="Pfam" id="PF00134"/>
    </source>
</evidence>
<dbReference type="InterPro" id="IPR006671">
    <property type="entry name" value="Cyclin_N"/>
</dbReference>